<proteinExistence type="predicted"/>
<reference evidence="3" key="1">
    <citation type="journal article" date="2014" name="Int. J. Syst. Evol. Microbiol.">
        <title>Complete genome sequence of Corynebacterium casei LMG S-19264T (=DSM 44701T), isolated from a smear-ripened cheese.</title>
        <authorList>
            <consortium name="US DOE Joint Genome Institute (JGI-PGF)"/>
            <person name="Walter F."/>
            <person name="Albersmeier A."/>
            <person name="Kalinowski J."/>
            <person name="Ruckert C."/>
        </authorList>
    </citation>
    <scope>NUCLEOTIDE SEQUENCE</scope>
    <source>
        <strain evidence="3">CGMCC 1.12919</strain>
    </source>
</reference>
<feature type="region of interest" description="Disordered" evidence="1">
    <location>
        <begin position="215"/>
        <end position="240"/>
    </location>
</feature>
<evidence type="ECO:0008006" key="5">
    <source>
        <dbReference type="Google" id="ProtNLM"/>
    </source>
</evidence>
<dbReference type="Proteomes" id="UP000637002">
    <property type="component" value="Unassembled WGS sequence"/>
</dbReference>
<dbReference type="SUPFAM" id="SSF51735">
    <property type="entry name" value="NAD(P)-binding Rossmann-fold domains"/>
    <property type="match status" value="1"/>
</dbReference>
<feature type="transmembrane region" description="Helical" evidence="2">
    <location>
        <begin position="176"/>
        <end position="199"/>
    </location>
</feature>
<sequence>MATGLDWVILRPSVVVGRAGYGGSALFRGLASLPVLPRMDGAGPISVVQLDDVVETVIRMLQPDAPTRLALDLPGPEPMRFESVVAQYRAWLGWRPARVISLPSPIMAVAWRLGDLAGWLGWRAPIGSTGRREMVRGAEGDPGNWTQATGIVPRSLGLALAVEPASVQERWFARLFLLKPLIFAVFGLFWILTGIISIGPGYGIGVELMEKGGADRRRPSWPGAPAARGLGASAGRRSGS</sequence>
<evidence type="ECO:0000313" key="4">
    <source>
        <dbReference type="Proteomes" id="UP000637002"/>
    </source>
</evidence>
<keyword evidence="2" id="KW-0812">Transmembrane</keyword>
<dbReference type="Gene3D" id="3.40.50.720">
    <property type="entry name" value="NAD(P)-binding Rossmann-like Domain"/>
    <property type="match status" value="1"/>
</dbReference>
<protein>
    <recommendedName>
        <fullName evidence="5">NAD(P)-binding domain-containing protein</fullName>
    </recommendedName>
</protein>
<keyword evidence="4" id="KW-1185">Reference proteome</keyword>
<reference evidence="3" key="2">
    <citation type="submission" date="2020-09" db="EMBL/GenBank/DDBJ databases">
        <authorList>
            <person name="Sun Q."/>
            <person name="Zhou Y."/>
        </authorList>
    </citation>
    <scope>NUCLEOTIDE SEQUENCE</scope>
    <source>
        <strain evidence="3">CGMCC 1.12919</strain>
    </source>
</reference>
<evidence type="ECO:0000256" key="2">
    <source>
        <dbReference type="SAM" id="Phobius"/>
    </source>
</evidence>
<dbReference type="AlphaFoldDB" id="A0A916UXW9"/>
<name>A0A916UXW9_9HYPH</name>
<gene>
    <name evidence="3" type="ORF">GCM10010994_59510</name>
</gene>
<dbReference type="InterPro" id="IPR036291">
    <property type="entry name" value="NAD(P)-bd_dom_sf"/>
</dbReference>
<organism evidence="3 4">
    <name type="scientific">Chelatococcus reniformis</name>
    <dbReference type="NCBI Taxonomy" id="1494448"/>
    <lineage>
        <taxon>Bacteria</taxon>
        <taxon>Pseudomonadati</taxon>
        <taxon>Pseudomonadota</taxon>
        <taxon>Alphaproteobacteria</taxon>
        <taxon>Hyphomicrobiales</taxon>
        <taxon>Chelatococcaceae</taxon>
        <taxon>Chelatococcus</taxon>
    </lineage>
</organism>
<dbReference type="EMBL" id="BMGG01000015">
    <property type="protein sequence ID" value="GGC93818.1"/>
    <property type="molecule type" value="Genomic_DNA"/>
</dbReference>
<evidence type="ECO:0000313" key="3">
    <source>
        <dbReference type="EMBL" id="GGC93818.1"/>
    </source>
</evidence>
<keyword evidence="2" id="KW-1133">Transmembrane helix</keyword>
<accession>A0A916UXW9</accession>
<keyword evidence="2" id="KW-0472">Membrane</keyword>
<evidence type="ECO:0000256" key="1">
    <source>
        <dbReference type="SAM" id="MobiDB-lite"/>
    </source>
</evidence>
<comment type="caution">
    <text evidence="3">The sequence shown here is derived from an EMBL/GenBank/DDBJ whole genome shotgun (WGS) entry which is preliminary data.</text>
</comment>
<feature type="compositionally biased region" description="Low complexity" evidence="1">
    <location>
        <begin position="223"/>
        <end position="240"/>
    </location>
</feature>